<dbReference type="OrthoDB" id="10254377at2759"/>
<feature type="non-terminal residue" evidence="5">
    <location>
        <position position="1"/>
    </location>
</feature>
<dbReference type="SUPFAM" id="SSF48366">
    <property type="entry name" value="Ras GEF"/>
    <property type="match status" value="1"/>
</dbReference>
<accession>A0A9N9ISU3</accession>
<evidence type="ECO:0000313" key="5">
    <source>
        <dbReference type="EMBL" id="CAG8746643.1"/>
    </source>
</evidence>
<name>A0A9N9ISU3_9GLOM</name>
<gene>
    <name evidence="5" type="ORF">AMORRO_LOCUS15087</name>
</gene>
<evidence type="ECO:0000256" key="3">
    <source>
        <dbReference type="SAM" id="MobiDB-lite"/>
    </source>
</evidence>
<dbReference type="EMBL" id="CAJVPV010033278">
    <property type="protein sequence ID" value="CAG8746643.1"/>
    <property type="molecule type" value="Genomic_DNA"/>
</dbReference>
<dbReference type="Pfam" id="PF00617">
    <property type="entry name" value="RasGEF"/>
    <property type="match status" value="1"/>
</dbReference>
<keyword evidence="1 2" id="KW-0344">Guanine-nucleotide releasing factor</keyword>
<evidence type="ECO:0000256" key="1">
    <source>
        <dbReference type="ARBA" id="ARBA00022658"/>
    </source>
</evidence>
<dbReference type="InterPro" id="IPR036964">
    <property type="entry name" value="RASGEF_cat_dom_sf"/>
</dbReference>
<dbReference type="SMART" id="SM00147">
    <property type="entry name" value="RasGEF"/>
    <property type="match status" value="1"/>
</dbReference>
<reference evidence="5" key="1">
    <citation type="submission" date="2021-06" db="EMBL/GenBank/DDBJ databases">
        <authorList>
            <person name="Kallberg Y."/>
            <person name="Tangrot J."/>
            <person name="Rosling A."/>
        </authorList>
    </citation>
    <scope>NUCLEOTIDE SEQUENCE</scope>
    <source>
        <strain evidence="5">CL551</strain>
    </source>
</reference>
<feature type="compositionally biased region" description="Basic and acidic residues" evidence="3">
    <location>
        <begin position="416"/>
        <end position="425"/>
    </location>
</feature>
<organism evidence="5 6">
    <name type="scientific">Acaulospora morrowiae</name>
    <dbReference type="NCBI Taxonomy" id="94023"/>
    <lineage>
        <taxon>Eukaryota</taxon>
        <taxon>Fungi</taxon>
        <taxon>Fungi incertae sedis</taxon>
        <taxon>Mucoromycota</taxon>
        <taxon>Glomeromycotina</taxon>
        <taxon>Glomeromycetes</taxon>
        <taxon>Diversisporales</taxon>
        <taxon>Acaulosporaceae</taxon>
        <taxon>Acaulospora</taxon>
    </lineage>
</organism>
<dbReference type="AlphaFoldDB" id="A0A9N9ISU3"/>
<feature type="domain" description="Ras-GEF" evidence="4">
    <location>
        <begin position="198"/>
        <end position="445"/>
    </location>
</feature>
<sequence length="496" mass="56338">GWESLYHKAAGDYNNGNFKESYNNYLRAANALLYKLSHEVTFANKDGQGIIRRVSTTFRFLDAVKSKPNNSARLFQQLKSCVQRLEEILQNRATNGMPSPKLSITSDIATSILTNNPHPTHLPLIPFSPLTRQAISYAHELATISQKVSVATQKSENNGDSLASIRKLNEELRQQRTRLDMVNNQIQSICEVTLLHWDFNAVAQQLTIIDSQLYSKVEFRKDMLSKDRKNSKAQACLDFHRYLTNSFTHQFIIYADTSRPLENQSRSNSHARENIIVQAIRVAYLLLNVHRNFNSFTALVKALTSPEVRRIRRLWLNLPHRMSQNLKELSSFVKKDNDYKVYKDALVQKMSDFRDIGPGMIVIPWMQPHYEEIKTINQSYSSGKSGDSNEVILSQPGALKLESIFTLLERCQGNHASDEGEERGSGRKGSPSTSRIKDPIVIDGSKIPLPLDLSCLGFGDLGLHHWLVSRVFLTKQQLIDESIEIEPLAENEQLPC</sequence>
<dbReference type="Gene3D" id="1.10.840.10">
    <property type="entry name" value="Ras guanine-nucleotide exchange factors catalytic domain"/>
    <property type="match status" value="1"/>
</dbReference>
<evidence type="ECO:0000313" key="6">
    <source>
        <dbReference type="Proteomes" id="UP000789342"/>
    </source>
</evidence>
<feature type="region of interest" description="Disordered" evidence="3">
    <location>
        <begin position="414"/>
        <end position="438"/>
    </location>
</feature>
<proteinExistence type="predicted"/>
<dbReference type="PANTHER" id="PTHR23113">
    <property type="entry name" value="GUANINE NUCLEOTIDE EXCHANGE FACTOR"/>
    <property type="match status" value="1"/>
</dbReference>
<dbReference type="InterPro" id="IPR008937">
    <property type="entry name" value="Ras-like_GEF"/>
</dbReference>
<dbReference type="Proteomes" id="UP000789342">
    <property type="component" value="Unassembled WGS sequence"/>
</dbReference>
<dbReference type="GO" id="GO:0005085">
    <property type="term" value="F:guanyl-nucleotide exchange factor activity"/>
    <property type="evidence" value="ECO:0007669"/>
    <property type="project" value="UniProtKB-KW"/>
</dbReference>
<feature type="non-terminal residue" evidence="5">
    <location>
        <position position="496"/>
    </location>
</feature>
<comment type="caution">
    <text evidence="5">The sequence shown here is derived from an EMBL/GenBank/DDBJ whole genome shotgun (WGS) entry which is preliminary data.</text>
</comment>
<dbReference type="InterPro" id="IPR023578">
    <property type="entry name" value="Ras_GEF_dom_sf"/>
</dbReference>
<evidence type="ECO:0000259" key="4">
    <source>
        <dbReference type="PROSITE" id="PS50009"/>
    </source>
</evidence>
<dbReference type="GO" id="GO:0007264">
    <property type="term" value="P:small GTPase-mediated signal transduction"/>
    <property type="evidence" value="ECO:0007669"/>
    <property type="project" value="InterPro"/>
</dbReference>
<dbReference type="PROSITE" id="PS50009">
    <property type="entry name" value="RASGEF_CAT"/>
    <property type="match status" value="1"/>
</dbReference>
<keyword evidence="6" id="KW-1185">Reference proteome</keyword>
<dbReference type="InterPro" id="IPR001895">
    <property type="entry name" value="RASGEF_cat_dom"/>
</dbReference>
<evidence type="ECO:0000256" key="2">
    <source>
        <dbReference type="PROSITE-ProRule" id="PRU00168"/>
    </source>
</evidence>
<protein>
    <submittedName>
        <fullName evidence="5">10894_t:CDS:1</fullName>
    </submittedName>
</protein>
<dbReference type="PANTHER" id="PTHR23113:SF99">
    <property type="entry name" value="RASGEF DOMAIN-CONTAINING PROTEIN"/>
    <property type="match status" value="1"/>
</dbReference>